<dbReference type="AlphaFoldDB" id="A0A0K2SNT0"/>
<feature type="compositionally biased region" description="Pro residues" evidence="6">
    <location>
        <begin position="285"/>
        <end position="295"/>
    </location>
</feature>
<dbReference type="InterPro" id="IPR019264">
    <property type="entry name" value="DUF2179"/>
</dbReference>
<feature type="transmembrane region" description="Helical" evidence="7">
    <location>
        <begin position="54"/>
        <end position="74"/>
    </location>
</feature>
<organism evidence="9 10">
    <name type="scientific">Limnochorda pilosa</name>
    <dbReference type="NCBI Taxonomy" id="1555112"/>
    <lineage>
        <taxon>Bacteria</taxon>
        <taxon>Bacillati</taxon>
        <taxon>Bacillota</taxon>
        <taxon>Limnochordia</taxon>
        <taxon>Limnochordales</taxon>
        <taxon>Limnochordaceae</taxon>
        <taxon>Limnochorda</taxon>
    </lineage>
</organism>
<dbReference type="InterPro" id="IPR015867">
    <property type="entry name" value="N-reg_PII/ATP_PRibTrfase_C"/>
</dbReference>
<feature type="transmembrane region" description="Helical" evidence="7">
    <location>
        <begin position="111"/>
        <end position="132"/>
    </location>
</feature>
<accession>A0A0K2SNT0</accession>
<reference evidence="10" key="1">
    <citation type="submission" date="2015-07" db="EMBL/GenBank/DDBJ databases">
        <title>Complete genome sequence and phylogenetic analysis of Limnochorda pilosa.</title>
        <authorList>
            <person name="Watanabe M."/>
            <person name="Kojima H."/>
            <person name="Fukui M."/>
        </authorList>
    </citation>
    <scope>NUCLEOTIDE SEQUENCE [LARGE SCALE GENOMIC DNA]</scope>
    <source>
        <strain evidence="10">HC45</strain>
    </source>
</reference>
<dbReference type="EMBL" id="AP014924">
    <property type="protein sequence ID" value="BAS28770.1"/>
    <property type="molecule type" value="Genomic_DNA"/>
</dbReference>
<keyword evidence="2" id="KW-1003">Cell membrane</keyword>
<dbReference type="InterPro" id="IPR003740">
    <property type="entry name" value="YitT"/>
</dbReference>
<evidence type="ECO:0000256" key="1">
    <source>
        <dbReference type="ARBA" id="ARBA00004651"/>
    </source>
</evidence>
<keyword evidence="4 7" id="KW-1133">Transmembrane helix</keyword>
<evidence type="ECO:0000256" key="7">
    <source>
        <dbReference type="SAM" id="Phobius"/>
    </source>
</evidence>
<dbReference type="OrthoDB" id="9779786at2"/>
<dbReference type="PIRSF" id="PIRSF006483">
    <property type="entry name" value="Membrane_protein_YitT"/>
    <property type="match status" value="1"/>
</dbReference>
<evidence type="ECO:0000259" key="8">
    <source>
        <dbReference type="Pfam" id="PF10035"/>
    </source>
</evidence>
<evidence type="ECO:0000256" key="5">
    <source>
        <dbReference type="ARBA" id="ARBA00023136"/>
    </source>
</evidence>
<dbReference type="STRING" id="1555112.LIP_2941"/>
<dbReference type="CDD" id="cd16380">
    <property type="entry name" value="YitT_C"/>
    <property type="match status" value="1"/>
</dbReference>
<keyword evidence="10" id="KW-1185">Reference proteome</keyword>
<dbReference type="KEGG" id="lpil:LIP_2941"/>
<dbReference type="GO" id="GO:0005886">
    <property type="term" value="C:plasma membrane"/>
    <property type="evidence" value="ECO:0007669"/>
    <property type="project" value="UniProtKB-SubCell"/>
</dbReference>
<dbReference type="Gene3D" id="3.30.70.120">
    <property type="match status" value="1"/>
</dbReference>
<feature type="domain" description="DUF2179" evidence="8">
    <location>
        <begin position="224"/>
        <end position="278"/>
    </location>
</feature>
<name>A0A0K2SNT0_LIMPI</name>
<evidence type="ECO:0000256" key="3">
    <source>
        <dbReference type="ARBA" id="ARBA00022692"/>
    </source>
</evidence>
<protein>
    <recommendedName>
        <fullName evidence="8">DUF2179 domain-containing protein</fullName>
    </recommendedName>
</protein>
<evidence type="ECO:0000313" key="9">
    <source>
        <dbReference type="EMBL" id="BAS28770.1"/>
    </source>
</evidence>
<evidence type="ECO:0000256" key="4">
    <source>
        <dbReference type="ARBA" id="ARBA00022989"/>
    </source>
</evidence>
<reference evidence="10" key="2">
    <citation type="journal article" date="2016" name="Int. J. Syst. Evol. Microbiol.">
        <title>Complete genome sequence and cell structure of Limnochorda pilosa, a Gram-negative spore-former within the phylum Firmicutes.</title>
        <authorList>
            <person name="Watanabe M."/>
            <person name="Kojima H."/>
            <person name="Fukui M."/>
        </authorList>
    </citation>
    <scope>NUCLEOTIDE SEQUENCE [LARGE SCALE GENOMIC DNA]</scope>
    <source>
        <strain evidence="10">HC45</strain>
    </source>
</reference>
<dbReference type="InterPro" id="IPR051461">
    <property type="entry name" value="UPF0750_membrane"/>
</dbReference>
<dbReference type="Pfam" id="PF02588">
    <property type="entry name" value="YitT_membrane"/>
    <property type="match status" value="1"/>
</dbReference>
<gene>
    <name evidence="9" type="ORF">LIP_2941</name>
</gene>
<dbReference type="RefSeq" id="WP_082726358.1">
    <property type="nucleotide sequence ID" value="NZ_AP014924.1"/>
</dbReference>
<feature type="region of interest" description="Disordered" evidence="6">
    <location>
        <begin position="281"/>
        <end position="305"/>
    </location>
</feature>
<keyword evidence="3 7" id="KW-0812">Transmembrane</keyword>
<dbReference type="Pfam" id="PF10035">
    <property type="entry name" value="DUF2179"/>
    <property type="match status" value="1"/>
</dbReference>
<evidence type="ECO:0000256" key="6">
    <source>
        <dbReference type="SAM" id="MobiDB-lite"/>
    </source>
</evidence>
<evidence type="ECO:0000313" key="10">
    <source>
        <dbReference type="Proteomes" id="UP000065807"/>
    </source>
</evidence>
<proteinExistence type="predicted"/>
<evidence type="ECO:0000256" key="2">
    <source>
        <dbReference type="ARBA" id="ARBA00022475"/>
    </source>
</evidence>
<feature type="transmembrane region" description="Helical" evidence="7">
    <location>
        <begin position="12"/>
        <end position="34"/>
    </location>
</feature>
<dbReference type="PANTHER" id="PTHR33545:SF5">
    <property type="entry name" value="UPF0750 MEMBRANE PROTEIN YITT"/>
    <property type="match status" value="1"/>
</dbReference>
<keyword evidence="5 7" id="KW-0472">Membrane</keyword>
<sequence length="305" mass="32292">MSERVRRVVPRFLAYLWVVVGTVATALALDWFLVPNQIAAGGVSGLATITYHWFGWPVGVVMLAINIPLFLASLRFLGREFGIKTVVGAVSLSFWTDLLATRVEPLTHDPLLAAIYGGILAGAGMGLSFRAGGSTGGTDMAARITAHFTAFSTGRALLLADGLVIVAAALAFSPELALYALLAVFLTGKAIDLVQEGQSYAKAAYIISSRAEEIGRAVLEELERGGTALHGTGLYTGEHREVLLVIVSRSEVAQLKGLVSRTDPRAFLVLHDVHEVLGEGFGPMTPAPGAPPPPGAGRIRRRRAV</sequence>
<comment type="subcellular location">
    <subcellularLocation>
        <location evidence="1">Cell membrane</location>
        <topology evidence="1">Multi-pass membrane protein</topology>
    </subcellularLocation>
</comment>
<dbReference type="Proteomes" id="UP000065807">
    <property type="component" value="Chromosome"/>
</dbReference>
<dbReference type="PANTHER" id="PTHR33545">
    <property type="entry name" value="UPF0750 MEMBRANE PROTEIN YITT-RELATED"/>
    <property type="match status" value="1"/>
</dbReference>